<evidence type="ECO:0000259" key="1">
    <source>
        <dbReference type="PROSITE" id="PS50097"/>
    </source>
</evidence>
<dbReference type="Pfam" id="PF22486">
    <property type="entry name" value="MATH_2"/>
    <property type="match status" value="1"/>
</dbReference>
<evidence type="ECO:0000313" key="4">
    <source>
        <dbReference type="Proteomes" id="UP001448207"/>
    </source>
</evidence>
<dbReference type="InterPro" id="IPR002083">
    <property type="entry name" value="MATH/TRAF_dom"/>
</dbReference>
<dbReference type="CDD" id="cd18186">
    <property type="entry name" value="BTB_POZ_ZBTB_KLHL-like"/>
    <property type="match status" value="1"/>
</dbReference>
<dbReference type="SUPFAM" id="SSF54695">
    <property type="entry name" value="POZ domain"/>
    <property type="match status" value="1"/>
</dbReference>
<proteinExistence type="predicted"/>
<organism evidence="3 4">
    <name type="scientific">Phycomyces blakesleeanus</name>
    <dbReference type="NCBI Taxonomy" id="4837"/>
    <lineage>
        <taxon>Eukaryota</taxon>
        <taxon>Fungi</taxon>
        <taxon>Fungi incertae sedis</taxon>
        <taxon>Mucoromycota</taxon>
        <taxon>Mucoromycotina</taxon>
        <taxon>Mucoromycetes</taxon>
        <taxon>Mucorales</taxon>
        <taxon>Phycomycetaceae</taxon>
        <taxon>Phycomyces</taxon>
    </lineage>
</organism>
<name>A0ABR3AHX6_PHYBL</name>
<evidence type="ECO:0000313" key="3">
    <source>
        <dbReference type="EMBL" id="KAL0075013.1"/>
    </source>
</evidence>
<dbReference type="Gene3D" id="2.60.210.10">
    <property type="entry name" value="Apoptosis, Tumor Necrosis Factor Receptor Associated Protein 2, Chain A"/>
    <property type="match status" value="1"/>
</dbReference>
<evidence type="ECO:0008006" key="5">
    <source>
        <dbReference type="Google" id="ProtNLM"/>
    </source>
</evidence>
<dbReference type="PROSITE" id="PS50097">
    <property type="entry name" value="BTB"/>
    <property type="match status" value="1"/>
</dbReference>
<accession>A0ABR3AHX6</accession>
<feature type="domain" description="MATH" evidence="2">
    <location>
        <begin position="10"/>
        <end position="138"/>
    </location>
</feature>
<dbReference type="EMBL" id="JBCLYO010000038">
    <property type="protein sequence ID" value="KAL0075013.1"/>
    <property type="molecule type" value="Genomic_DNA"/>
</dbReference>
<dbReference type="SMART" id="SM00225">
    <property type="entry name" value="BTB"/>
    <property type="match status" value="1"/>
</dbReference>
<dbReference type="Gene3D" id="3.30.710.10">
    <property type="entry name" value="Potassium Channel Kv1.1, Chain A"/>
    <property type="match status" value="1"/>
</dbReference>
<protein>
    <recommendedName>
        <fullName evidence="5">BTB domain-containing protein</fullName>
    </recommendedName>
</protein>
<dbReference type="InterPro" id="IPR011333">
    <property type="entry name" value="SKP1/BTB/POZ_sf"/>
</dbReference>
<dbReference type="Pfam" id="PF00651">
    <property type="entry name" value="BTB"/>
    <property type="match status" value="1"/>
</dbReference>
<evidence type="ECO:0000259" key="2">
    <source>
        <dbReference type="PROSITE" id="PS50144"/>
    </source>
</evidence>
<dbReference type="InterPro" id="IPR008974">
    <property type="entry name" value="TRAF-like"/>
</dbReference>
<feature type="domain" description="BTB" evidence="1">
    <location>
        <begin position="170"/>
        <end position="250"/>
    </location>
</feature>
<dbReference type="Proteomes" id="UP001448207">
    <property type="component" value="Unassembled WGS sequence"/>
</dbReference>
<gene>
    <name evidence="3" type="ORF">J3Q64DRAFT_1384259</name>
</gene>
<dbReference type="CDD" id="cd00121">
    <property type="entry name" value="MATH"/>
    <property type="match status" value="1"/>
</dbReference>
<keyword evidence="4" id="KW-1185">Reference proteome</keyword>
<dbReference type="PROSITE" id="PS50144">
    <property type="entry name" value="MATH"/>
    <property type="match status" value="1"/>
</dbReference>
<comment type="caution">
    <text evidence="3">The sequence shown here is derived from an EMBL/GenBank/DDBJ whole genome shotgun (WGS) entry which is preliminary data.</text>
</comment>
<sequence length="339" mass="39421">MDSVVGTVDPYQYRWSVLDYSNIPFGSSLKSPIFHILNYRWYMQVNKGLDDEPRYLGVRLFLEGTYPTGNIKGLNPTVHVSSFIEKPRQGTTDAKNIKAHYAETFNEQHPSWGYSKFILLNSVKNYLEDDRLHICVKIREKIRWKIKYSSCHPEQVPFYVNNPSYTLMIPDITVHVSSEDTDSSNINEKTNTITIPAHKEILAASSVYLKTLIIVLEPFNRDKLFIRGVDPGLFVRVLRHCYIADAEIVDIKDAIKLADIAYRFQLNNLMIDALYYLRMRVNVDNIWDIWYISDKYNCNYTYDFCKAFVRHNCRSVLESSSWVHADKNLSILVTSTVDN</sequence>
<dbReference type="CDD" id="cd14733">
    <property type="entry name" value="BACK"/>
    <property type="match status" value="1"/>
</dbReference>
<dbReference type="SUPFAM" id="SSF49599">
    <property type="entry name" value="TRAF domain-like"/>
    <property type="match status" value="1"/>
</dbReference>
<reference evidence="3 4" key="1">
    <citation type="submission" date="2024-04" db="EMBL/GenBank/DDBJ databases">
        <title>Symmetric and asymmetric DNA N6-adenine methylation regulates different biological responses in Mucorales.</title>
        <authorList>
            <consortium name="Lawrence Berkeley National Laboratory"/>
            <person name="Lax C."/>
            <person name="Mondo S.J."/>
            <person name="Osorio-Concepcion M."/>
            <person name="Muszewska A."/>
            <person name="Corrochano-Luque M."/>
            <person name="Gutierrez G."/>
            <person name="Riley R."/>
            <person name="Lipzen A."/>
            <person name="Guo J."/>
            <person name="Hundley H."/>
            <person name="Amirebrahimi M."/>
            <person name="Ng V."/>
            <person name="Lorenzo-Gutierrez D."/>
            <person name="Binder U."/>
            <person name="Yang J."/>
            <person name="Song Y."/>
            <person name="Canovas D."/>
            <person name="Navarro E."/>
            <person name="Freitag M."/>
            <person name="Gabaldon T."/>
            <person name="Grigoriev I.V."/>
            <person name="Corrochano L.M."/>
            <person name="Nicolas F.E."/>
            <person name="Garre V."/>
        </authorList>
    </citation>
    <scope>NUCLEOTIDE SEQUENCE [LARGE SCALE GENOMIC DNA]</scope>
    <source>
        <strain evidence="3 4">L51</strain>
    </source>
</reference>
<dbReference type="InterPro" id="IPR000210">
    <property type="entry name" value="BTB/POZ_dom"/>
</dbReference>